<dbReference type="Gene3D" id="3.10.450.50">
    <property type="match status" value="1"/>
</dbReference>
<sequence length="151" mass="16493">MIMNVLVFALFAVAVVIPPALADKREDAYAGVERWSEAFNSGDVEQIVRMYTNDALVLGTLSPGMTSKHDDLRAYFKAAAAAQFKVKLRDHSAVALAEDAVAIAGFYDFSRPAADAQPVVVPARFSFVMVKKDGIWKIAHQHSSVRPKSPQ</sequence>
<gene>
    <name evidence="2" type="ORF">SAMN05444159_3154</name>
</gene>
<reference evidence="2 3" key="1">
    <citation type="submission" date="2016-11" db="EMBL/GenBank/DDBJ databases">
        <authorList>
            <person name="Jaros S."/>
            <person name="Januszkiewicz K."/>
            <person name="Wedrychowicz H."/>
        </authorList>
    </citation>
    <scope>NUCLEOTIDE SEQUENCE [LARGE SCALE GENOMIC DNA]</scope>
    <source>
        <strain evidence="2 3">GAS499</strain>
    </source>
</reference>
<name>A0A1M6S542_9BRAD</name>
<organism evidence="2 3">
    <name type="scientific">Bradyrhizobium lablabi</name>
    <dbReference type="NCBI Taxonomy" id="722472"/>
    <lineage>
        <taxon>Bacteria</taxon>
        <taxon>Pseudomonadati</taxon>
        <taxon>Pseudomonadota</taxon>
        <taxon>Alphaproteobacteria</taxon>
        <taxon>Hyphomicrobiales</taxon>
        <taxon>Nitrobacteraceae</taxon>
        <taxon>Bradyrhizobium</taxon>
    </lineage>
</organism>
<evidence type="ECO:0000313" key="3">
    <source>
        <dbReference type="Proteomes" id="UP000189935"/>
    </source>
</evidence>
<dbReference type="InterPro" id="IPR011944">
    <property type="entry name" value="Steroid_delta5-4_isomerase"/>
</dbReference>
<dbReference type="InterPro" id="IPR032710">
    <property type="entry name" value="NTF2-like_dom_sf"/>
</dbReference>
<proteinExistence type="predicted"/>
<dbReference type="NCBIfam" id="TIGR02246">
    <property type="entry name" value="SgcJ/EcaC family oxidoreductase"/>
    <property type="match status" value="1"/>
</dbReference>
<evidence type="ECO:0000259" key="1">
    <source>
        <dbReference type="Pfam" id="PF14534"/>
    </source>
</evidence>
<dbReference type="InterPro" id="IPR027843">
    <property type="entry name" value="DUF4440"/>
</dbReference>
<dbReference type="AlphaFoldDB" id="A0A1M6S542"/>
<accession>A0A1M6S542</accession>
<dbReference type="Proteomes" id="UP000189935">
    <property type="component" value="Chromosome I"/>
</dbReference>
<protein>
    <recommendedName>
        <fullName evidence="1">DUF4440 domain-containing protein</fullName>
    </recommendedName>
</protein>
<evidence type="ECO:0000313" key="2">
    <source>
        <dbReference type="EMBL" id="SHK39638.1"/>
    </source>
</evidence>
<dbReference type="Pfam" id="PF14534">
    <property type="entry name" value="DUF4440"/>
    <property type="match status" value="1"/>
</dbReference>
<feature type="domain" description="DUF4440" evidence="1">
    <location>
        <begin position="33"/>
        <end position="138"/>
    </location>
</feature>
<dbReference type="EMBL" id="LT670844">
    <property type="protein sequence ID" value="SHK39638.1"/>
    <property type="molecule type" value="Genomic_DNA"/>
</dbReference>
<dbReference type="SUPFAM" id="SSF54427">
    <property type="entry name" value="NTF2-like"/>
    <property type="match status" value="1"/>
</dbReference>